<dbReference type="GO" id="GO:0016592">
    <property type="term" value="C:mediator complex"/>
    <property type="evidence" value="ECO:0007669"/>
    <property type="project" value="InterPro"/>
</dbReference>
<feature type="region of interest" description="Disordered" evidence="9">
    <location>
        <begin position="63"/>
        <end position="99"/>
    </location>
</feature>
<evidence type="ECO:0000256" key="3">
    <source>
        <dbReference type="ARBA" id="ARBA00019615"/>
    </source>
</evidence>
<dbReference type="PANTHER" id="PTHR28270:SF1">
    <property type="entry name" value="MEDIATOR OF RNA POLYMERASE II TRANSCRIPTION SUBUNIT 19"/>
    <property type="match status" value="1"/>
</dbReference>
<dbReference type="GO" id="GO:0006357">
    <property type="term" value="P:regulation of transcription by RNA polymerase II"/>
    <property type="evidence" value="ECO:0007669"/>
    <property type="project" value="InterPro"/>
</dbReference>
<keyword evidence="4" id="KW-0805">Transcription regulation</keyword>
<keyword evidence="11" id="KW-1185">Reference proteome</keyword>
<feature type="compositionally biased region" description="Pro residues" evidence="9">
    <location>
        <begin position="201"/>
        <end position="212"/>
    </location>
</feature>
<accession>A0A0C3PZZ8</accession>
<feature type="compositionally biased region" description="Polar residues" evidence="9">
    <location>
        <begin position="285"/>
        <end position="297"/>
    </location>
</feature>
<evidence type="ECO:0000256" key="1">
    <source>
        <dbReference type="ARBA" id="ARBA00004123"/>
    </source>
</evidence>
<dbReference type="EMBL" id="KN831944">
    <property type="protein sequence ID" value="KIO15119.1"/>
    <property type="molecule type" value="Genomic_DNA"/>
</dbReference>
<evidence type="ECO:0000256" key="7">
    <source>
        <dbReference type="ARBA" id="ARBA00023242"/>
    </source>
</evidence>
<feature type="compositionally biased region" description="Low complexity" evidence="9">
    <location>
        <begin position="67"/>
        <end position="85"/>
    </location>
</feature>
<evidence type="ECO:0000256" key="2">
    <source>
        <dbReference type="ARBA" id="ARBA00009259"/>
    </source>
</evidence>
<evidence type="ECO:0000256" key="8">
    <source>
        <dbReference type="ARBA" id="ARBA00032018"/>
    </source>
</evidence>
<dbReference type="OrthoDB" id="2160599at2759"/>
<feature type="region of interest" description="Disordered" evidence="9">
    <location>
        <begin position="167"/>
        <end position="341"/>
    </location>
</feature>
<dbReference type="STRING" id="870435.A0A0C3PZZ8"/>
<gene>
    <name evidence="10" type="ORF">M404DRAFT_11822</name>
</gene>
<dbReference type="InterPro" id="IPR013942">
    <property type="entry name" value="Mediator_Med19_fun"/>
</dbReference>
<protein>
    <recommendedName>
        <fullName evidence="3">Mediator of RNA polymerase II transcription subunit 19</fullName>
    </recommendedName>
    <alternativeName>
        <fullName evidence="8">Mediator complex subunit 19</fullName>
    </alternativeName>
</protein>
<name>A0A0C3PZZ8_PISTI</name>
<evidence type="ECO:0000256" key="6">
    <source>
        <dbReference type="ARBA" id="ARBA00023163"/>
    </source>
</evidence>
<organism evidence="10 11">
    <name type="scientific">Pisolithus tinctorius Marx 270</name>
    <dbReference type="NCBI Taxonomy" id="870435"/>
    <lineage>
        <taxon>Eukaryota</taxon>
        <taxon>Fungi</taxon>
        <taxon>Dikarya</taxon>
        <taxon>Basidiomycota</taxon>
        <taxon>Agaricomycotina</taxon>
        <taxon>Agaricomycetes</taxon>
        <taxon>Agaricomycetidae</taxon>
        <taxon>Boletales</taxon>
        <taxon>Sclerodermatineae</taxon>
        <taxon>Pisolithaceae</taxon>
        <taxon>Pisolithus</taxon>
    </lineage>
</organism>
<keyword evidence="7" id="KW-0539">Nucleus</keyword>
<dbReference type="HOGENOM" id="CLU_038730_0_0_1"/>
<evidence type="ECO:0000313" key="11">
    <source>
        <dbReference type="Proteomes" id="UP000054217"/>
    </source>
</evidence>
<proteinExistence type="inferred from homology"/>
<evidence type="ECO:0000313" key="10">
    <source>
        <dbReference type="EMBL" id="KIO15119.1"/>
    </source>
</evidence>
<dbReference type="InParanoid" id="A0A0C3PZZ8"/>
<feature type="compositionally biased region" description="Basic and acidic residues" evidence="9">
    <location>
        <begin position="320"/>
        <end position="330"/>
    </location>
</feature>
<keyword evidence="5" id="KW-0010">Activator</keyword>
<feature type="compositionally biased region" description="Low complexity" evidence="9">
    <location>
        <begin position="184"/>
        <end position="200"/>
    </location>
</feature>
<comment type="subcellular location">
    <subcellularLocation>
        <location evidence="1">Nucleus</location>
    </subcellularLocation>
</comment>
<evidence type="ECO:0000256" key="5">
    <source>
        <dbReference type="ARBA" id="ARBA00023159"/>
    </source>
</evidence>
<dbReference type="GO" id="GO:0070847">
    <property type="term" value="C:core mediator complex"/>
    <property type="evidence" value="ECO:0007669"/>
    <property type="project" value="TreeGrafter"/>
</dbReference>
<reference evidence="11" key="2">
    <citation type="submission" date="2015-01" db="EMBL/GenBank/DDBJ databases">
        <title>Evolutionary Origins and Diversification of the Mycorrhizal Mutualists.</title>
        <authorList>
            <consortium name="DOE Joint Genome Institute"/>
            <consortium name="Mycorrhizal Genomics Consortium"/>
            <person name="Kohler A."/>
            <person name="Kuo A."/>
            <person name="Nagy L.G."/>
            <person name="Floudas D."/>
            <person name="Copeland A."/>
            <person name="Barry K.W."/>
            <person name="Cichocki N."/>
            <person name="Veneault-Fourrey C."/>
            <person name="LaButti K."/>
            <person name="Lindquist E.A."/>
            <person name="Lipzen A."/>
            <person name="Lundell T."/>
            <person name="Morin E."/>
            <person name="Murat C."/>
            <person name="Riley R."/>
            <person name="Ohm R."/>
            <person name="Sun H."/>
            <person name="Tunlid A."/>
            <person name="Henrissat B."/>
            <person name="Grigoriev I.V."/>
            <person name="Hibbett D.S."/>
            <person name="Martin F."/>
        </authorList>
    </citation>
    <scope>NUCLEOTIDE SEQUENCE [LARGE SCALE GENOMIC DNA]</scope>
    <source>
        <strain evidence="11">Marx 270</strain>
    </source>
</reference>
<dbReference type="AlphaFoldDB" id="A0A0C3PZZ8"/>
<dbReference type="PANTHER" id="PTHR28270">
    <property type="entry name" value="MEDIATOR OF RNA POLYMERASE II TRANSCRIPTION SUBUNIT 19"/>
    <property type="match status" value="1"/>
</dbReference>
<feature type="compositionally biased region" description="Basic and acidic residues" evidence="9">
    <location>
        <begin position="86"/>
        <end position="97"/>
    </location>
</feature>
<dbReference type="GO" id="GO:0003712">
    <property type="term" value="F:transcription coregulator activity"/>
    <property type="evidence" value="ECO:0007669"/>
    <property type="project" value="InterPro"/>
</dbReference>
<evidence type="ECO:0000256" key="4">
    <source>
        <dbReference type="ARBA" id="ARBA00023015"/>
    </source>
</evidence>
<keyword evidence="6" id="KW-0804">Transcription</keyword>
<reference evidence="10 11" key="1">
    <citation type="submission" date="2014-04" db="EMBL/GenBank/DDBJ databases">
        <authorList>
            <consortium name="DOE Joint Genome Institute"/>
            <person name="Kuo A."/>
            <person name="Kohler A."/>
            <person name="Costa M.D."/>
            <person name="Nagy L.G."/>
            <person name="Floudas D."/>
            <person name="Copeland A."/>
            <person name="Barry K.W."/>
            <person name="Cichocki N."/>
            <person name="Veneault-Fourrey C."/>
            <person name="LaButti K."/>
            <person name="Lindquist E.A."/>
            <person name="Lipzen A."/>
            <person name="Lundell T."/>
            <person name="Morin E."/>
            <person name="Murat C."/>
            <person name="Sun H."/>
            <person name="Tunlid A."/>
            <person name="Henrissat B."/>
            <person name="Grigoriev I.V."/>
            <person name="Hibbett D.S."/>
            <person name="Martin F."/>
            <person name="Nordberg H.P."/>
            <person name="Cantor M.N."/>
            <person name="Hua S.X."/>
        </authorList>
    </citation>
    <scope>NUCLEOTIDE SEQUENCE [LARGE SCALE GENOMIC DNA]</scope>
    <source>
        <strain evidence="10 11">Marx 270</strain>
    </source>
</reference>
<evidence type="ECO:0000256" key="9">
    <source>
        <dbReference type="SAM" id="MobiDB-lite"/>
    </source>
</evidence>
<sequence length="341" mass="36605">MDGENVQYHQRDVVEGPSTMMQDAPVMFLPPPPAYSQPETSLASTQDLLARFHLHDAYNKHVRPHTPASLQPSAAPPSAISPNANPHDHPPENDEKKKKNSYRHLIKNIPGKHSVKKDDYLITTMQAPPKQRIAIVEFDARTQREAFTVSPEGLKGWNTGALVLESAQAKEDRKKRKELKRLARAQAQGVVPGAMPTTPGVVPPPQPAPPTTTTPSAQQPPGSLPQKPRIPAVAIPPPTSHRSGTTSTPTSATPRSAIPSSAPPQWATTPAVRGKKRELEDGTAQPVTAATDATSPSVPLGAVGARPGSGTARPRPIKKQRTDIQGHARELLVQQPTPQPT</sequence>
<feature type="compositionally biased region" description="Basic residues" evidence="9">
    <location>
        <begin position="173"/>
        <end position="183"/>
    </location>
</feature>
<comment type="similarity">
    <text evidence="2">Belongs to the Mediator complex subunit 19 family.</text>
</comment>
<feature type="compositionally biased region" description="Low complexity" evidence="9">
    <location>
        <begin position="245"/>
        <end position="264"/>
    </location>
</feature>
<dbReference type="Proteomes" id="UP000054217">
    <property type="component" value="Unassembled WGS sequence"/>
</dbReference>